<accession>A0A1Z4KWD2</accession>
<dbReference type="Proteomes" id="UP000217507">
    <property type="component" value="Plasmid Plasmid3 dna"/>
</dbReference>
<keyword evidence="1" id="KW-0614">Plasmid</keyword>
<evidence type="ECO:0000313" key="2">
    <source>
        <dbReference type="Proteomes" id="UP000217507"/>
    </source>
</evidence>
<sequence>MQHTPIWEVILEVHGSITVERTLRFSQLKGFRFNDDPFYSDIEIRRSRTSPGIEATITAFAPNEQLAYEAAILFFGQMLDVLAIHICQPLYLNFADTRNFNHLAHKTLRRVTQEEWQDAFQQSRLLALHETTRAYLRALGWYRKGLYTVDPFDKFLAFWNAIEIVASKYHPPIPEGKSKKSKSQIWESFKVLWGECDYWPIIQGQKAWIDDNYEIRNAIAHGTQAVDINSVKEVTQKIDTIKQIALQFLLEWREKRLEI</sequence>
<organism evidence="1 2">
    <name type="scientific">Trichormus variabilis NIES-23</name>
    <dbReference type="NCBI Taxonomy" id="1973479"/>
    <lineage>
        <taxon>Bacteria</taxon>
        <taxon>Bacillati</taxon>
        <taxon>Cyanobacteriota</taxon>
        <taxon>Cyanophyceae</taxon>
        <taxon>Nostocales</taxon>
        <taxon>Nostocaceae</taxon>
        <taxon>Trichormus</taxon>
    </lineage>
</organism>
<gene>
    <name evidence="1" type="ORF">NIES23_60920</name>
</gene>
<dbReference type="InterPro" id="IPR035383">
    <property type="entry name" value="MauJ"/>
</dbReference>
<proteinExistence type="predicted"/>
<dbReference type="Pfam" id="PF17419">
    <property type="entry name" value="MauJ"/>
    <property type="match status" value="1"/>
</dbReference>
<protein>
    <submittedName>
        <fullName evidence="1">Uncharacterized protein</fullName>
    </submittedName>
</protein>
<dbReference type="AlphaFoldDB" id="A0A1Z4KWD2"/>
<evidence type="ECO:0000313" key="1">
    <source>
        <dbReference type="EMBL" id="BAY73264.1"/>
    </source>
</evidence>
<dbReference type="EMBL" id="AP018219">
    <property type="protein sequence ID" value="BAY73264.1"/>
    <property type="molecule type" value="Genomic_DNA"/>
</dbReference>
<geneLocation type="plasmid" evidence="1">
    <name>plasmid3</name>
</geneLocation>
<name>A0A1Z4KWD2_ANAVA</name>
<reference evidence="1 2" key="1">
    <citation type="submission" date="2017-06" db="EMBL/GenBank/DDBJ databases">
        <title>Genome sequencing of cyanobaciteial culture collection at National Institute for Environmental Studies (NIES).</title>
        <authorList>
            <person name="Hirose Y."/>
            <person name="Shimura Y."/>
            <person name="Fujisawa T."/>
            <person name="Nakamura Y."/>
            <person name="Kawachi M."/>
        </authorList>
    </citation>
    <scope>NUCLEOTIDE SEQUENCE [LARGE SCALE GENOMIC DNA]</scope>
    <source>
        <strain evidence="1 2">NIES-23</strain>
        <plasmid evidence="2">Plasmid Plasmid3 dna</plasmid>
    </source>
</reference>